<dbReference type="InterPro" id="IPR003141">
    <property type="entry name" value="Pol/His_phosphatase_N"/>
</dbReference>
<evidence type="ECO:0000313" key="3">
    <source>
        <dbReference type="Proteomes" id="UP000315385"/>
    </source>
</evidence>
<dbReference type="OrthoDB" id="50465at2157"/>
<dbReference type="EMBL" id="SESI01000001">
    <property type="protein sequence ID" value="TQQ82468.1"/>
    <property type="molecule type" value="Genomic_DNA"/>
</dbReference>
<dbReference type="AlphaFoldDB" id="A0A544QSR9"/>
<dbReference type="InterPro" id="IPR016195">
    <property type="entry name" value="Pol/histidinol_Pase-like"/>
</dbReference>
<proteinExistence type="predicted"/>
<dbReference type="Pfam" id="PF02811">
    <property type="entry name" value="PHP"/>
    <property type="match status" value="1"/>
</dbReference>
<name>A0A544QSR9_9EURY</name>
<dbReference type="Pfam" id="PF13263">
    <property type="entry name" value="PHP_C"/>
    <property type="match status" value="1"/>
</dbReference>
<dbReference type="RefSeq" id="WP_142443113.1">
    <property type="nucleotide sequence ID" value="NZ_SESI01000001.1"/>
</dbReference>
<dbReference type="Proteomes" id="UP000315385">
    <property type="component" value="Unassembled WGS sequence"/>
</dbReference>
<reference evidence="2 3" key="1">
    <citation type="submission" date="2019-02" db="EMBL/GenBank/DDBJ databases">
        <title>Halonotius sp. a new haloqrchaeon isolated from saline water.</title>
        <authorList>
            <person name="Duran-Viseras A."/>
            <person name="Sanchez-Porro C."/>
            <person name="Ventosa A."/>
        </authorList>
    </citation>
    <scope>NUCLEOTIDE SEQUENCE [LARGE SCALE GENOMIC DNA]</scope>
    <source>
        <strain evidence="2 3">F9-27</strain>
    </source>
</reference>
<evidence type="ECO:0000313" key="2">
    <source>
        <dbReference type="EMBL" id="TQQ82468.1"/>
    </source>
</evidence>
<feature type="domain" description="Polymerase/histidinol phosphatase N-terminal" evidence="1">
    <location>
        <begin position="8"/>
        <end position="74"/>
    </location>
</feature>
<dbReference type="PANTHER" id="PTHR42924">
    <property type="entry name" value="EXONUCLEASE"/>
    <property type="match status" value="1"/>
</dbReference>
<dbReference type="NCBIfam" id="NF038032">
    <property type="entry name" value="CehA_McbA_metalo"/>
    <property type="match status" value="1"/>
</dbReference>
<keyword evidence="3" id="KW-1185">Reference proteome</keyword>
<dbReference type="CDD" id="cd07432">
    <property type="entry name" value="PHP_HisPPase"/>
    <property type="match status" value="1"/>
</dbReference>
<dbReference type="InterPro" id="IPR004013">
    <property type="entry name" value="PHP_dom"/>
</dbReference>
<protein>
    <submittedName>
        <fullName evidence="2">PHP domain-containing protein</fullName>
    </submittedName>
</protein>
<sequence length="269" mass="29190">MRMTTLQIDFHVHSEGSYDGHEPVELILEHAADIGLDAVVITDHDVIHESTRAADLAADYGLIGIPGVEVSTAHGHLLAIGVEEMPPRRAPYEETVAWIRDHGGVAIVPHPFQRTRHGVRKKNIPDVDAIETFNAWLFTGYKNQRARRYAEAYGYPTVAASDAHTLPYVGRAYTEITIPEADRTAVTSADVLTAIREGSTAVQGRRAPVPMAARHYAIGAARKSGYYAKEGTLQTAAYARFGTLKSGSLIKTGVEKGLRGVGKLLAAVR</sequence>
<comment type="caution">
    <text evidence="2">The sequence shown here is derived from an EMBL/GenBank/DDBJ whole genome shotgun (WGS) entry which is preliminary data.</text>
</comment>
<gene>
    <name evidence="2" type="ORF">EWF95_00045</name>
</gene>
<dbReference type="GO" id="GO:0004534">
    <property type="term" value="F:5'-3' RNA exonuclease activity"/>
    <property type="evidence" value="ECO:0007669"/>
    <property type="project" value="TreeGrafter"/>
</dbReference>
<accession>A0A544QSR9</accession>
<evidence type="ECO:0000259" key="1">
    <source>
        <dbReference type="SMART" id="SM00481"/>
    </source>
</evidence>
<dbReference type="SMART" id="SM00481">
    <property type="entry name" value="POLIIIAc"/>
    <property type="match status" value="1"/>
</dbReference>
<dbReference type="SUPFAM" id="SSF89550">
    <property type="entry name" value="PHP domain-like"/>
    <property type="match status" value="1"/>
</dbReference>
<organism evidence="2 3">
    <name type="scientific">Halonotius roseus</name>
    <dbReference type="NCBI Taxonomy" id="2511997"/>
    <lineage>
        <taxon>Archaea</taxon>
        <taxon>Methanobacteriati</taxon>
        <taxon>Methanobacteriota</taxon>
        <taxon>Stenosarchaea group</taxon>
        <taxon>Halobacteria</taxon>
        <taxon>Halobacteriales</taxon>
        <taxon>Haloferacaceae</taxon>
        <taxon>Halonotius</taxon>
    </lineage>
</organism>
<dbReference type="PANTHER" id="PTHR42924:SF3">
    <property type="entry name" value="POLYMERASE_HISTIDINOL PHOSPHATASE N-TERMINAL DOMAIN-CONTAINING PROTEIN"/>
    <property type="match status" value="1"/>
</dbReference>
<dbReference type="Gene3D" id="3.20.20.140">
    <property type="entry name" value="Metal-dependent hydrolases"/>
    <property type="match status" value="1"/>
</dbReference>
<dbReference type="InterPro" id="IPR052018">
    <property type="entry name" value="PHP_domain"/>
</dbReference>
<dbReference type="GO" id="GO:0035312">
    <property type="term" value="F:5'-3' DNA exonuclease activity"/>
    <property type="evidence" value="ECO:0007669"/>
    <property type="project" value="TreeGrafter"/>
</dbReference>